<protein>
    <submittedName>
        <fullName evidence="2">Uncharacterized protein</fullName>
    </submittedName>
</protein>
<evidence type="ECO:0000313" key="2">
    <source>
        <dbReference type="EMBL" id="ETE68359.1"/>
    </source>
</evidence>
<feature type="region of interest" description="Disordered" evidence="1">
    <location>
        <begin position="186"/>
        <end position="236"/>
    </location>
</feature>
<keyword evidence="3" id="KW-1185">Reference proteome</keyword>
<evidence type="ECO:0000313" key="3">
    <source>
        <dbReference type="Proteomes" id="UP000018936"/>
    </source>
</evidence>
<comment type="caution">
    <text evidence="2">The sequence shown here is derived from an EMBL/GenBank/DDBJ whole genome shotgun (WGS) entry which is preliminary data.</text>
</comment>
<feature type="region of interest" description="Disordered" evidence="1">
    <location>
        <begin position="119"/>
        <end position="138"/>
    </location>
</feature>
<feature type="non-terminal residue" evidence="2">
    <location>
        <position position="1"/>
    </location>
</feature>
<proteinExistence type="predicted"/>
<dbReference type="AlphaFoldDB" id="V8P1G5"/>
<accession>V8P1G5</accession>
<dbReference type="EMBL" id="AZIM01001036">
    <property type="protein sequence ID" value="ETE68359.1"/>
    <property type="molecule type" value="Genomic_DNA"/>
</dbReference>
<feature type="compositionally biased region" description="Basic and acidic residues" evidence="1">
    <location>
        <begin position="203"/>
        <end position="214"/>
    </location>
</feature>
<gene>
    <name evidence="2" type="ORF">L345_05856</name>
</gene>
<organism evidence="2 3">
    <name type="scientific">Ophiophagus hannah</name>
    <name type="common">King cobra</name>
    <name type="synonym">Naja hannah</name>
    <dbReference type="NCBI Taxonomy" id="8665"/>
    <lineage>
        <taxon>Eukaryota</taxon>
        <taxon>Metazoa</taxon>
        <taxon>Chordata</taxon>
        <taxon>Craniata</taxon>
        <taxon>Vertebrata</taxon>
        <taxon>Euteleostomi</taxon>
        <taxon>Lepidosauria</taxon>
        <taxon>Squamata</taxon>
        <taxon>Bifurcata</taxon>
        <taxon>Unidentata</taxon>
        <taxon>Episquamata</taxon>
        <taxon>Toxicofera</taxon>
        <taxon>Serpentes</taxon>
        <taxon>Colubroidea</taxon>
        <taxon>Elapidae</taxon>
        <taxon>Elapinae</taxon>
        <taxon>Ophiophagus</taxon>
    </lineage>
</organism>
<reference evidence="2 3" key="1">
    <citation type="journal article" date="2013" name="Proc. Natl. Acad. Sci. U.S.A.">
        <title>The king cobra genome reveals dynamic gene evolution and adaptation in the snake venom system.</title>
        <authorList>
            <person name="Vonk F.J."/>
            <person name="Casewell N.R."/>
            <person name="Henkel C.V."/>
            <person name="Heimberg A.M."/>
            <person name="Jansen H.J."/>
            <person name="McCleary R.J."/>
            <person name="Kerkkamp H.M."/>
            <person name="Vos R.A."/>
            <person name="Guerreiro I."/>
            <person name="Calvete J.J."/>
            <person name="Wuster W."/>
            <person name="Woods A.E."/>
            <person name="Logan J.M."/>
            <person name="Harrison R.A."/>
            <person name="Castoe T.A."/>
            <person name="de Koning A.P."/>
            <person name="Pollock D.D."/>
            <person name="Yandell M."/>
            <person name="Calderon D."/>
            <person name="Renjifo C."/>
            <person name="Currier R.B."/>
            <person name="Salgado D."/>
            <person name="Pla D."/>
            <person name="Sanz L."/>
            <person name="Hyder A.S."/>
            <person name="Ribeiro J.M."/>
            <person name="Arntzen J.W."/>
            <person name="van den Thillart G.E."/>
            <person name="Boetzer M."/>
            <person name="Pirovano W."/>
            <person name="Dirks R.P."/>
            <person name="Spaink H.P."/>
            <person name="Duboule D."/>
            <person name="McGlinn E."/>
            <person name="Kini R.M."/>
            <person name="Richardson M.K."/>
        </authorList>
    </citation>
    <scope>NUCLEOTIDE SEQUENCE</scope>
    <source>
        <tissue evidence="2">Blood</tissue>
    </source>
</reference>
<sequence>RRLGRVRRRISPGAAPSPLAFDDEQPLLLRRPRFMKKGWFRLDASQGLGGGGGGGEQVKRHGRQAGVTTARRLWALGAFDWGVRGCECACKGEGVIAFVVLSFCPGRFINRSVQTPCQRRTPWQGRQASSTERETDRQPACLPAFSFSLSIQLLLPPHNECQEEEEEAAWTLPIFVSRQGKKKLDFLPPSSFWGLRPPQGRGRKQEESGGEKPHQGGRKKNSWGRKDWRENEAGSR</sequence>
<feature type="compositionally biased region" description="Basic and acidic residues" evidence="1">
    <location>
        <begin position="224"/>
        <end position="236"/>
    </location>
</feature>
<name>V8P1G5_OPHHA</name>
<dbReference type="Proteomes" id="UP000018936">
    <property type="component" value="Unassembled WGS sequence"/>
</dbReference>
<evidence type="ECO:0000256" key="1">
    <source>
        <dbReference type="SAM" id="MobiDB-lite"/>
    </source>
</evidence>